<evidence type="ECO:0008006" key="2">
    <source>
        <dbReference type="Google" id="ProtNLM"/>
    </source>
</evidence>
<feature type="non-terminal residue" evidence="1">
    <location>
        <position position="63"/>
    </location>
</feature>
<dbReference type="EMBL" id="BKCJ011772502">
    <property type="protein sequence ID" value="GFD51629.1"/>
    <property type="molecule type" value="Genomic_DNA"/>
</dbReference>
<name>A0A699WWX0_TANCI</name>
<accession>A0A699WWX0</accession>
<dbReference type="AlphaFoldDB" id="A0A699WWX0"/>
<proteinExistence type="predicted"/>
<evidence type="ECO:0000313" key="1">
    <source>
        <dbReference type="EMBL" id="GFD51629.1"/>
    </source>
</evidence>
<sequence>MSDSEDYTITYTAVSSPSEAPLSLDYVSGPEYPHSPEFVSEPVYPEFMPAEGDILPAEEQPLP</sequence>
<reference evidence="1" key="1">
    <citation type="journal article" date="2019" name="Sci. Rep.">
        <title>Draft genome of Tanacetum cinerariifolium, the natural source of mosquito coil.</title>
        <authorList>
            <person name="Yamashiro T."/>
            <person name="Shiraishi A."/>
            <person name="Satake H."/>
            <person name="Nakayama K."/>
        </authorList>
    </citation>
    <scope>NUCLEOTIDE SEQUENCE</scope>
</reference>
<gene>
    <name evidence="1" type="ORF">Tci_923598</name>
</gene>
<organism evidence="1">
    <name type="scientific">Tanacetum cinerariifolium</name>
    <name type="common">Dalmatian daisy</name>
    <name type="synonym">Chrysanthemum cinerariifolium</name>
    <dbReference type="NCBI Taxonomy" id="118510"/>
    <lineage>
        <taxon>Eukaryota</taxon>
        <taxon>Viridiplantae</taxon>
        <taxon>Streptophyta</taxon>
        <taxon>Embryophyta</taxon>
        <taxon>Tracheophyta</taxon>
        <taxon>Spermatophyta</taxon>
        <taxon>Magnoliopsida</taxon>
        <taxon>eudicotyledons</taxon>
        <taxon>Gunneridae</taxon>
        <taxon>Pentapetalae</taxon>
        <taxon>asterids</taxon>
        <taxon>campanulids</taxon>
        <taxon>Asterales</taxon>
        <taxon>Asteraceae</taxon>
        <taxon>Asteroideae</taxon>
        <taxon>Anthemideae</taxon>
        <taxon>Anthemidinae</taxon>
        <taxon>Tanacetum</taxon>
    </lineage>
</organism>
<comment type="caution">
    <text evidence="1">The sequence shown here is derived from an EMBL/GenBank/DDBJ whole genome shotgun (WGS) entry which is preliminary data.</text>
</comment>
<protein>
    <recommendedName>
        <fullName evidence="2">Reverse transcriptase domain-containing protein</fullName>
    </recommendedName>
</protein>